<dbReference type="SMART" id="SM00343">
    <property type="entry name" value="ZnF_C2HC"/>
    <property type="match status" value="1"/>
</dbReference>
<dbReference type="InterPro" id="IPR036875">
    <property type="entry name" value="Znf_CCHC_sf"/>
</dbReference>
<dbReference type="PANTHER" id="PTHR46888">
    <property type="entry name" value="ZINC KNUCKLE DOMAINCONTAINING PROTEIN-RELATED"/>
    <property type="match status" value="1"/>
</dbReference>
<evidence type="ECO:0000313" key="7">
    <source>
        <dbReference type="Proteomes" id="UP000694393"/>
    </source>
</evidence>
<dbReference type="Pfam" id="PF02023">
    <property type="entry name" value="SCAN"/>
    <property type="match status" value="1"/>
</dbReference>
<evidence type="ECO:0000256" key="2">
    <source>
        <dbReference type="SAM" id="Coils"/>
    </source>
</evidence>
<feature type="region of interest" description="Disordered" evidence="3">
    <location>
        <begin position="129"/>
        <end position="208"/>
    </location>
</feature>
<keyword evidence="1" id="KW-0863">Zinc-finger</keyword>
<keyword evidence="1" id="KW-0862">Zinc</keyword>
<evidence type="ECO:0000259" key="4">
    <source>
        <dbReference type="PROSITE" id="PS50158"/>
    </source>
</evidence>
<feature type="compositionally biased region" description="Pro residues" evidence="3">
    <location>
        <begin position="161"/>
        <end position="171"/>
    </location>
</feature>
<evidence type="ECO:0000313" key="6">
    <source>
        <dbReference type="Ensembl" id="ENSPCEP00000007477.1"/>
    </source>
</evidence>
<dbReference type="SUPFAM" id="SSF57756">
    <property type="entry name" value="Retrovirus zinc finger-like domains"/>
    <property type="match status" value="1"/>
</dbReference>
<dbReference type="InterPro" id="IPR003309">
    <property type="entry name" value="SCAN_dom"/>
</dbReference>
<keyword evidence="1" id="KW-0479">Metal-binding</keyword>
<dbReference type="InterPro" id="IPR001878">
    <property type="entry name" value="Znf_CCHC"/>
</dbReference>
<dbReference type="Pfam" id="PF00098">
    <property type="entry name" value="zf-CCHC"/>
    <property type="match status" value="1"/>
</dbReference>
<evidence type="ECO:0000256" key="3">
    <source>
        <dbReference type="SAM" id="MobiDB-lite"/>
    </source>
</evidence>
<dbReference type="AlphaFoldDB" id="A0A8C8RNA1"/>
<dbReference type="Ensembl" id="ENSPCET00000007745.1">
    <property type="protein sequence ID" value="ENSPCEP00000007477.1"/>
    <property type="gene ID" value="ENSPCEG00000005997.1"/>
</dbReference>
<dbReference type="GO" id="GO:0008270">
    <property type="term" value="F:zinc ion binding"/>
    <property type="evidence" value="ECO:0007669"/>
    <property type="project" value="UniProtKB-KW"/>
</dbReference>
<protein>
    <recommendedName>
        <fullName evidence="8">CCHC-type domain-containing protein</fullName>
    </recommendedName>
</protein>
<accession>A0A8C8RNA1</accession>
<dbReference type="GO" id="GO:0003676">
    <property type="term" value="F:nucleic acid binding"/>
    <property type="evidence" value="ECO:0007669"/>
    <property type="project" value="InterPro"/>
</dbReference>
<evidence type="ECO:0000259" key="5">
    <source>
        <dbReference type="PROSITE" id="PS50804"/>
    </source>
</evidence>
<organism evidence="6 7">
    <name type="scientific">Pelusios castaneus</name>
    <name type="common">West African mud turtle</name>
    <dbReference type="NCBI Taxonomy" id="367368"/>
    <lineage>
        <taxon>Eukaryota</taxon>
        <taxon>Metazoa</taxon>
        <taxon>Chordata</taxon>
        <taxon>Craniata</taxon>
        <taxon>Vertebrata</taxon>
        <taxon>Euteleostomi</taxon>
        <taxon>Archelosauria</taxon>
        <taxon>Testudinata</taxon>
        <taxon>Testudines</taxon>
        <taxon>Pleurodira</taxon>
        <taxon>Pelomedusidae</taxon>
        <taxon>Pelusios</taxon>
    </lineage>
</organism>
<dbReference type="PROSITE" id="PS50804">
    <property type="entry name" value="SCAN_BOX"/>
    <property type="match status" value="1"/>
</dbReference>
<dbReference type="SMART" id="SM00431">
    <property type="entry name" value="SCAN"/>
    <property type="match status" value="1"/>
</dbReference>
<dbReference type="PROSITE" id="PS50158">
    <property type="entry name" value="ZF_CCHC"/>
    <property type="match status" value="1"/>
</dbReference>
<feature type="coiled-coil region" evidence="2">
    <location>
        <begin position="11"/>
        <end position="38"/>
    </location>
</feature>
<dbReference type="Gene3D" id="1.10.4020.10">
    <property type="entry name" value="DNA breaking-rejoining enzymes"/>
    <property type="match status" value="1"/>
</dbReference>
<dbReference type="Proteomes" id="UP000694393">
    <property type="component" value="Unplaced"/>
</dbReference>
<keyword evidence="7" id="KW-1185">Reference proteome</keyword>
<feature type="compositionally biased region" description="Basic and acidic residues" evidence="3">
    <location>
        <begin position="138"/>
        <end position="155"/>
    </location>
</feature>
<reference evidence="6" key="1">
    <citation type="submission" date="2025-08" db="UniProtKB">
        <authorList>
            <consortium name="Ensembl"/>
        </authorList>
    </citation>
    <scope>IDENTIFICATION</scope>
</reference>
<sequence length="252" mass="28257">METDKVLKWLLESQQQQAAQQQQQYAQLLQQLASQQQAQASRQQGAQQQLVRDLAAQHQSNQEKAVAQRIKEDCWRWLEPDQRTAGQVAEEVALEQFVQVLPPGGKEWVQRHRPKTLAEAVSLTEDYMAAERPGVSSRRTDAPYKGDAGTRRERSNLTLSEPPPSLAPPATSPRVEQLGGPRRTAPGSNQSPPMGVHPSSREARGSSGRNQCWGCGQEGHFQRDCPYMECDYMESMCKTLYSGKQWNDLSCP</sequence>
<evidence type="ECO:0008006" key="8">
    <source>
        <dbReference type="Google" id="ProtNLM"/>
    </source>
</evidence>
<dbReference type="SUPFAM" id="SSF47353">
    <property type="entry name" value="Retrovirus capsid dimerization domain-like"/>
    <property type="match status" value="1"/>
</dbReference>
<dbReference type="Gene3D" id="4.10.60.10">
    <property type="entry name" value="Zinc finger, CCHC-type"/>
    <property type="match status" value="1"/>
</dbReference>
<evidence type="ECO:0000256" key="1">
    <source>
        <dbReference type="PROSITE-ProRule" id="PRU00047"/>
    </source>
</evidence>
<dbReference type="PANTHER" id="PTHR46888:SF1">
    <property type="entry name" value="RIBONUCLEASE H"/>
    <property type="match status" value="1"/>
</dbReference>
<feature type="domain" description="CCHC-type" evidence="4">
    <location>
        <begin position="212"/>
        <end position="226"/>
    </location>
</feature>
<dbReference type="InterPro" id="IPR038269">
    <property type="entry name" value="SCAN_sf"/>
</dbReference>
<feature type="domain" description="SCAN box" evidence="5">
    <location>
        <begin position="58"/>
        <end position="126"/>
    </location>
</feature>
<name>A0A8C8RNA1_9SAUR</name>
<proteinExistence type="predicted"/>
<keyword evidence="2" id="KW-0175">Coiled coil</keyword>
<reference evidence="6" key="2">
    <citation type="submission" date="2025-09" db="UniProtKB">
        <authorList>
            <consortium name="Ensembl"/>
        </authorList>
    </citation>
    <scope>IDENTIFICATION</scope>
</reference>